<comment type="caution">
    <text evidence="2">The sequence shown here is derived from an EMBL/GenBank/DDBJ whole genome shotgun (WGS) entry which is preliminary data.</text>
</comment>
<gene>
    <name evidence="2" type="ORF">PIB30_013801</name>
</gene>
<protein>
    <submittedName>
        <fullName evidence="2">Uncharacterized protein</fullName>
    </submittedName>
</protein>
<dbReference type="EMBL" id="JASCZI010030244">
    <property type="protein sequence ID" value="MED6119684.1"/>
    <property type="molecule type" value="Genomic_DNA"/>
</dbReference>
<organism evidence="2 3">
    <name type="scientific">Stylosanthes scabra</name>
    <dbReference type="NCBI Taxonomy" id="79078"/>
    <lineage>
        <taxon>Eukaryota</taxon>
        <taxon>Viridiplantae</taxon>
        <taxon>Streptophyta</taxon>
        <taxon>Embryophyta</taxon>
        <taxon>Tracheophyta</taxon>
        <taxon>Spermatophyta</taxon>
        <taxon>Magnoliopsida</taxon>
        <taxon>eudicotyledons</taxon>
        <taxon>Gunneridae</taxon>
        <taxon>Pentapetalae</taxon>
        <taxon>rosids</taxon>
        <taxon>fabids</taxon>
        <taxon>Fabales</taxon>
        <taxon>Fabaceae</taxon>
        <taxon>Papilionoideae</taxon>
        <taxon>50 kb inversion clade</taxon>
        <taxon>dalbergioids sensu lato</taxon>
        <taxon>Dalbergieae</taxon>
        <taxon>Pterocarpus clade</taxon>
        <taxon>Stylosanthes</taxon>
    </lineage>
</organism>
<keyword evidence="3" id="KW-1185">Reference proteome</keyword>
<feature type="signal peptide" evidence="1">
    <location>
        <begin position="1"/>
        <end position="25"/>
    </location>
</feature>
<name>A0ABU6R6M6_9FABA</name>
<feature type="chain" id="PRO_5047338169" evidence="1">
    <location>
        <begin position="26"/>
        <end position="103"/>
    </location>
</feature>
<proteinExistence type="predicted"/>
<keyword evidence="1" id="KW-0732">Signal</keyword>
<dbReference type="Proteomes" id="UP001341840">
    <property type="component" value="Unassembled WGS sequence"/>
</dbReference>
<evidence type="ECO:0000313" key="3">
    <source>
        <dbReference type="Proteomes" id="UP001341840"/>
    </source>
</evidence>
<sequence>MAKNNNSGKTLAIAMLMILVIICSAIDEAWTRSHYIASNSLEFCAGLCLRRNKNKTKMKKICIKECIIRKCSQLYSTDKKKQFQCTNRLVAKYDKNIFWGIEV</sequence>
<accession>A0ABU6R6M6</accession>
<reference evidence="2 3" key="1">
    <citation type="journal article" date="2023" name="Plants (Basel)">
        <title>Bridging the Gap: Combining Genomics and Transcriptomics Approaches to Understand Stylosanthes scabra, an Orphan Legume from the Brazilian Caatinga.</title>
        <authorList>
            <person name="Ferreira-Neto J.R.C."/>
            <person name="da Silva M.D."/>
            <person name="Binneck E."/>
            <person name="de Melo N.F."/>
            <person name="da Silva R.H."/>
            <person name="de Melo A.L.T.M."/>
            <person name="Pandolfi V."/>
            <person name="Bustamante F.O."/>
            <person name="Brasileiro-Vidal A.C."/>
            <person name="Benko-Iseppon A.M."/>
        </authorList>
    </citation>
    <scope>NUCLEOTIDE SEQUENCE [LARGE SCALE GENOMIC DNA]</scope>
    <source>
        <tissue evidence="2">Leaves</tissue>
    </source>
</reference>
<evidence type="ECO:0000313" key="2">
    <source>
        <dbReference type="EMBL" id="MED6119684.1"/>
    </source>
</evidence>
<evidence type="ECO:0000256" key="1">
    <source>
        <dbReference type="SAM" id="SignalP"/>
    </source>
</evidence>